<dbReference type="EMBL" id="NCSJ02000256">
    <property type="protein sequence ID" value="RFU26529.1"/>
    <property type="molecule type" value="Genomic_DNA"/>
</dbReference>
<evidence type="ECO:0000256" key="6">
    <source>
        <dbReference type="ARBA" id="ARBA00023136"/>
    </source>
</evidence>
<dbReference type="Proteomes" id="UP000258309">
    <property type="component" value="Unassembled WGS sequence"/>
</dbReference>
<accession>A0A3E2GZH4</accession>
<dbReference type="Gene3D" id="1.20.1250.20">
    <property type="entry name" value="MFS general substrate transporter like domains"/>
    <property type="match status" value="1"/>
</dbReference>
<evidence type="ECO:0000256" key="5">
    <source>
        <dbReference type="ARBA" id="ARBA00022989"/>
    </source>
</evidence>
<gene>
    <name evidence="9" type="ORF">B7463_g9799</name>
</gene>
<keyword evidence="6 7" id="KW-0472">Membrane</keyword>
<feature type="non-terminal residue" evidence="9">
    <location>
        <position position="521"/>
    </location>
</feature>
<dbReference type="InterPro" id="IPR036259">
    <property type="entry name" value="MFS_trans_sf"/>
</dbReference>
<name>A0A3E2GZH4_SCYLI</name>
<dbReference type="GO" id="GO:0022857">
    <property type="term" value="F:transmembrane transporter activity"/>
    <property type="evidence" value="ECO:0007669"/>
    <property type="project" value="InterPro"/>
</dbReference>
<dbReference type="AlphaFoldDB" id="A0A3E2GZH4"/>
<proteinExistence type="inferred from homology"/>
<comment type="subcellular location">
    <subcellularLocation>
        <location evidence="1">Membrane</location>
        <topology evidence="1">Multi-pass membrane protein</topology>
    </subcellularLocation>
</comment>
<sequence length="521" mass="56830">MDNGTAKEPVLKVGHSISADTQARDEWSVDNGISEELISLAQVDRALAAKMHLVNNAIEQIGFTGYHVKLFFLNGFGYAVDSLLVFLMSIASNQVVLEYQPTFTHGGQLALYIALLVGALFWGMSADIIGRKFAFNFSLLISAVFAIAAGGASSYVGWCSLVAVSAFGSGGNLVLDTTVFLEYLPPNKQWLLTLLACWWGVGQFVAGVMAWGFMPNFSCPSDLSVPCTKENNMGWRYLFYTSGVLVFLMSIARVLVIRFHETPKYLLCQGKDDQVVLNFKMLAEKYNCPFDLTVEQLAACGEVSTAHARNSSPIAELLVHIRGLFSTKMLALSTSLVWFSWALIGLAYSLYYVFLPDYLASRAADVGDSSPHIIWRNYAITNLMAIPGPIIAGFMCETKLFGRKYTMAVGAIMTMVFFFAYTGVRTAPQNLGFSCAISITINMYYGPLYAYTVEVMPSAHRGTGNGIAVSFNRLMGIVSSLIGTYTSTSTSVPIYVCAAMMGVAGIIAALFPFETRGKRSI</sequence>
<evidence type="ECO:0000256" key="2">
    <source>
        <dbReference type="ARBA" id="ARBA00008335"/>
    </source>
</evidence>
<feature type="transmembrane region" description="Helical" evidence="7">
    <location>
        <begin position="134"/>
        <end position="156"/>
    </location>
</feature>
<feature type="transmembrane region" description="Helical" evidence="7">
    <location>
        <begin position="405"/>
        <end position="424"/>
    </location>
</feature>
<organism evidence="9 10">
    <name type="scientific">Scytalidium lignicola</name>
    <name type="common">Hyphomycete</name>
    <dbReference type="NCBI Taxonomy" id="5539"/>
    <lineage>
        <taxon>Eukaryota</taxon>
        <taxon>Fungi</taxon>
        <taxon>Dikarya</taxon>
        <taxon>Ascomycota</taxon>
        <taxon>Pezizomycotina</taxon>
        <taxon>Leotiomycetes</taxon>
        <taxon>Leotiomycetes incertae sedis</taxon>
        <taxon>Scytalidium</taxon>
    </lineage>
</organism>
<protein>
    <recommendedName>
        <fullName evidence="8">Major facilitator superfamily (MFS) profile domain-containing protein</fullName>
    </recommendedName>
</protein>
<evidence type="ECO:0000313" key="10">
    <source>
        <dbReference type="Proteomes" id="UP000258309"/>
    </source>
</evidence>
<dbReference type="Pfam" id="PF07690">
    <property type="entry name" value="MFS_1"/>
    <property type="match status" value="1"/>
</dbReference>
<dbReference type="PANTHER" id="PTHR23511">
    <property type="entry name" value="SYNAPTIC VESICLE GLYCOPROTEIN 2"/>
    <property type="match status" value="1"/>
</dbReference>
<feature type="transmembrane region" description="Helical" evidence="7">
    <location>
        <begin position="70"/>
        <end position="91"/>
    </location>
</feature>
<comment type="caution">
    <text evidence="9">The sequence shown here is derived from an EMBL/GenBank/DDBJ whole genome shotgun (WGS) entry which is preliminary data.</text>
</comment>
<feature type="transmembrane region" description="Helical" evidence="7">
    <location>
        <begin position="103"/>
        <end position="122"/>
    </location>
</feature>
<keyword evidence="4 7" id="KW-0812">Transmembrane</keyword>
<dbReference type="OMA" id="TNICAIF"/>
<keyword evidence="3" id="KW-0813">Transport</keyword>
<feature type="non-terminal residue" evidence="9">
    <location>
        <position position="1"/>
    </location>
</feature>
<feature type="transmembrane region" description="Helical" evidence="7">
    <location>
        <begin position="430"/>
        <end position="451"/>
    </location>
</feature>
<keyword evidence="5 7" id="KW-1133">Transmembrane helix</keyword>
<evidence type="ECO:0000259" key="8">
    <source>
        <dbReference type="PROSITE" id="PS50850"/>
    </source>
</evidence>
<reference evidence="9 10" key="1">
    <citation type="submission" date="2018-05" db="EMBL/GenBank/DDBJ databases">
        <title>Draft genome sequence of Scytalidium lignicola DSM 105466, a ubiquitous saprotrophic fungus.</title>
        <authorList>
            <person name="Buettner E."/>
            <person name="Gebauer A.M."/>
            <person name="Hofrichter M."/>
            <person name="Liers C."/>
            <person name="Kellner H."/>
        </authorList>
    </citation>
    <scope>NUCLEOTIDE SEQUENCE [LARGE SCALE GENOMIC DNA]</scope>
    <source>
        <strain evidence="9 10">DSM 105466</strain>
    </source>
</reference>
<dbReference type="OrthoDB" id="3936150at2759"/>
<evidence type="ECO:0000313" key="9">
    <source>
        <dbReference type="EMBL" id="RFU26529.1"/>
    </source>
</evidence>
<feature type="transmembrane region" description="Helical" evidence="7">
    <location>
        <begin position="492"/>
        <end position="513"/>
    </location>
</feature>
<feature type="transmembrane region" description="Helical" evidence="7">
    <location>
        <begin position="234"/>
        <end position="256"/>
    </location>
</feature>
<dbReference type="InterPro" id="IPR011701">
    <property type="entry name" value="MFS"/>
</dbReference>
<feature type="domain" description="Major facilitator superfamily (MFS) profile" evidence="8">
    <location>
        <begin position="67"/>
        <end position="516"/>
    </location>
</feature>
<evidence type="ECO:0000256" key="4">
    <source>
        <dbReference type="ARBA" id="ARBA00022692"/>
    </source>
</evidence>
<comment type="similarity">
    <text evidence="2">Belongs to the major facilitator superfamily.</text>
</comment>
<dbReference type="PANTHER" id="PTHR23511:SF4">
    <property type="entry name" value="MAJOR FACILITATOR SUPERFAMILY (MFS) PROFILE DOMAIN-CONTAINING PROTEIN"/>
    <property type="match status" value="1"/>
</dbReference>
<evidence type="ECO:0000256" key="1">
    <source>
        <dbReference type="ARBA" id="ARBA00004141"/>
    </source>
</evidence>
<dbReference type="SUPFAM" id="SSF103473">
    <property type="entry name" value="MFS general substrate transporter"/>
    <property type="match status" value="1"/>
</dbReference>
<evidence type="ECO:0000256" key="3">
    <source>
        <dbReference type="ARBA" id="ARBA00022448"/>
    </source>
</evidence>
<dbReference type="CDD" id="cd17316">
    <property type="entry name" value="MFS_SV2_like"/>
    <property type="match status" value="1"/>
</dbReference>
<dbReference type="InterPro" id="IPR020846">
    <property type="entry name" value="MFS_dom"/>
</dbReference>
<feature type="transmembrane region" description="Helical" evidence="7">
    <location>
        <begin position="162"/>
        <end position="184"/>
    </location>
</feature>
<keyword evidence="10" id="KW-1185">Reference proteome</keyword>
<feature type="transmembrane region" description="Helical" evidence="7">
    <location>
        <begin position="191"/>
        <end position="214"/>
    </location>
</feature>
<dbReference type="FunFam" id="1.20.1250.20:FF:000171">
    <property type="entry name" value="MFS general substrate transporter"/>
    <property type="match status" value="1"/>
</dbReference>
<feature type="transmembrane region" description="Helical" evidence="7">
    <location>
        <begin position="330"/>
        <end position="354"/>
    </location>
</feature>
<dbReference type="PROSITE" id="PS50850">
    <property type="entry name" value="MFS"/>
    <property type="match status" value="1"/>
</dbReference>
<evidence type="ECO:0000256" key="7">
    <source>
        <dbReference type="SAM" id="Phobius"/>
    </source>
</evidence>
<dbReference type="GO" id="GO:0016020">
    <property type="term" value="C:membrane"/>
    <property type="evidence" value="ECO:0007669"/>
    <property type="project" value="UniProtKB-SubCell"/>
</dbReference>